<protein>
    <submittedName>
        <fullName evidence="16">Methyl-accepting chemotaxis protein</fullName>
    </submittedName>
</protein>
<keyword evidence="4" id="KW-0145">Chemotaxis</keyword>
<dbReference type="InterPro" id="IPR003122">
    <property type="entry name" value="Tar_rcpt_lig-bd"/>
</dbReference>
<dbReference type="PROSITE" id="PS50885">
    <property type="entry name" value="HAMP"/>
    <property type="match status" value="1"/>
</dbReference>
<feature type="domain" description="HAMP" evidence="15">
    <location>
        <begin position="202"/>
        <end position="255"/>
    </location>
</feature>
<organism evidence="16 17">
    <name type="scientific">Pantoea cypripedii</name>
    <name type="common">Pectobacterium cypripedii</name>
    <name type="synonym">Erwinia cypripedii</name>
    <dbReference type="NCBI Taxonomy" id="55209"/>
    <lineage>
        <taxon>Bacteria</taxon>
        <taxon>Pseudomonadati</taxon>
        <taxon>Pseudomonadota</taxon>
        <taxon>Gammaproteobacteria</taxon>
        <taxon>Enterobacterales</taxon>
        <taxon>Erwiniaceae</taxon>
        <taxon>Pantoea</taxon>
    </lineage>
</organism>
<name>A0A1X1EXR4_PANCY</name>
<evidence type="ECO:0000256" key="7">
    <source>
        <dbReference type="ARBA" id="ARBA00022989"/>
    </source>
</evidence>
<sequence>MSISRRLLLALAFITAVIVAQGTLAIAFISGFQDRFENVQSRAIPSIKLLSELTDHSQQLYLTLYQYQNSKSAAAEAQITQQIAQIRDQQNAYQNDHIASDKDAGMAQQASDTLKVISDRLPAFLAAVKANDPSQLDNAGGMGSAIQTLIADYRQQMALNMTIGDQLRATNRTIFHFVSWATVAGITVAVLMIVVFALLTIKHIRRSLNNISTIMAQATEHLDLTVAADESRNDEVSRMAGYFNKLMRHISKSLTAVNTAAGSVSSASTQIAAGNEDLSARTEQQAASLEQTAASMTELSETVRQTADHTRDATRLADNASTLSRQSTASLDTMLSTMNDIHLSALKVKDITGLIEGIAFQTNILALNAAVEAARAGEHGKGFAVVAGEVRNLSHRSTTAAREIKTLIEASTNLIESGAQQAAQVGDSIQSVNEVITQVNSLVSEIATAAAEQSQGINQVHRAIDQMDDVTQQNAALVEQASAASQSLQEQAEHVSRLVGAFRLHRA</sequence>
<evidence type="ECO:0000256" key="8">
    <source>
        <dbReference type="ARBA" id="ARBA00023136"/>
    </source>
</evidence>
<dbReference type="OrthoDB" id="2489132at2"/>
<dbReference type="Gene3D" id="1.10.287.950">
    <property type="entry name" value="Methyl-accepting chemotaxis protein"/>
    <property type="match status" value="1"/>
</dbReference>
<keyword evidence="5" id="KW-0997">Cell inner membrane</keyword>
<dbReference type="GO" id="GO:0004888">
    <property type="term" value="F:transmembrane signaling receptor activity"/>
    <property type="evidence" value="ECO:0007669"/>
    <property type="project" value="InterPro"/>
</dbReference>
<evidence type="ECO:0000256" key="9">
    <source>
        <dbReference type="ARBA" id="ARBA00023224"/>
    </source>
</evidence>
<evidence type="ECO:0000256" key="3">
    <source>
        <dbReference type="ARBA" id="ARBA00022481"/>
    </source>
</evidence>
<dbReference type="EMBL" id="MLJI01000001">
    <property type="protein sequence ID" value="ORM94704.1"/>
    <property type="molecule type" value="Genomic_DNA"/>
</dbReference>
<evidence type="ECO:0000256" key="11">
    <source>
        <dbReference type="PROSITE-ProRule" id="PRU00284"/>
    </source>
</evidence>
<dbReference type="InterPro" id="IPR004089">
    <property type="entry name" value="MCPsignal_dom"/>
</dbReference>
<dbReference type="PROSITE" id="PS50111">
    <property type="entry name" value="CHEMOTAXIS_TRANSDUC_2"/>
    <property type="match status" value="1"/>
</dbReference>
<dbReference type="InterPro" id="IPR051310">
    <property type="entry name" value="MCP_chemotaxis"/>
</dbReference>
<evidence type="ECO:0000259" key="13">
    <source>
        <dbReference type="PROSITE" id="PS50111"/>
    </source>
</evidence>
<dbReference type="Proteomes" id="UP000193749">
    <property type="component" value="Unassembled WGS sequence"/>
</dbReference>
<evidence type="ECO:0000259" key="14">
    <source>
        <dbReference type="PROSITE" id="PS50192"/>
    </source>
</evidence>
<evidence type="ECO:0000256" key="6">
    <source>
        <dbReference type="ARBA" id="ARBA00022692"/>
    </source>
</evidence>
<dbReference type="RefSeq" id="WP_084876530.1">
    <property type="nucleotide sequence ID" value="NZ_JAGGMY010000001.1"/>
</dbReference>
<accession>A0A1X1EXR4</accession>
<dbReference type="InterPro" id="IPR003660">
    <property type="entry name" value="HAMP_dom"/>
</dbReference>
<reference evidence="16 17" key="1">
    <citation type="journal article" date="2017" name="Antonie Van Leeuwenhoek">
        <title>Phylogenomic resolution of the bacterial genus Pantoea and its relationship with Erwinia and Tatumella.</title>
        <authorList>
            <person name="Palmer M."/>
            <person name="Steenkamp E.T."/>
            <person name="Coetzee M.P."/>
            <person name="Chan W.Y."/>
            <person name="van Zyl E."/>
            <person name="De Maayer P."/>
            <person name="Coutinho T.A."/>
            <person name="Blom J."/>
            <person name="Smits T.H."/>
            <person name="Duffy B."/>
            <person name="Venter S.N."/>
        </authorList>
    </citation>
    <scope>NUCLEOTIDE SEQUENCE [LARGE SCALE GENOMIC DNA]</scope>
    <source>
        <strain evidence="16 17">LMG 2657</strain>
    </source>
</reference>
<dbReference type="GO" id="GO:0007165">
    <property type="term" value="P:signal transduction"/>
    <property type="evidence" value="ECO:0007669"/>
    <property type="project" value="UniProtKB-KW"/>
</dbReference>
<keyword evidence="3" id="KW-0488">Methylation</keyword>
<keyword evidence="8 12" id="KW-0472">Membrane</keyword>
<feature type="domain" description="T-SNARE coiled-coil homology" evidence="14">
    <location>
        <begin position="419"/>
        <end position="481"/>
    </location>
</feature>
<keyword evidence="6 12" id="KW-0812">Transmembrane</keyword>
<dbReference type="SMART" id="SM00304">
    <property type="entry name" value="HAMP"/>
    <property type="match status" value="1"/>
</dbReference>
<keyword evidence="2" id="KW-1003">Cell membrane</keyword>
<dbReference type="AlphaFoldDB" id="A0A1X1EXR4"/>
<dbReference type="PANTHER" id="PTHR43531:SF14">
    <property type="entry name" value="METHYL-ACCEPTING CHEMOTAXIS PROTEIN I-RELATED"/>
    <property type="match status" value="1"/>
</dbReference>
<dbReference type="PROSITE" id="PS50192">
    <property type="entry name" value="T_SNARE"/>
    <property type="match status" value="1"/>
</dbReference>
<evidence type="ECO:0000256" key="10">
    <source>
        <dbReference type="ARBA" id="ARBA00029447"/>
    </source>
</evidence>
<dbReference type="PRINTS" id="PR00260">
    <property type="entry name" value="CHEMTRNSDUCR"/>
</dbReference>
<keyword evidence="17" id="KW-1185">Reference proteome</keyword>
<dbReference type="Pfam" id="PF02203">
    <property type="entry name" value="TarH"/>
    <property type="match status" value="1"/>
</dbReference>
<dbReference type="FunFam" id="1.10.287.950:FF:000001">
    <property type="entry name" value="Methyl-accepting chemotaxis sensory transducer"/>
    <property type="match status" value="1"/>
</dbReference>
<evidence type="ECO:0000256" key="1">
    <source>
        <dbReference type="ARBA" id="ARBA00004429"/>
    </source>
</evidence>
<dbReference type="STRING" id="55209.HA50_15690"/>
<evidence type="ECO:0000259" key="15">
    <source>
        <dbReference type="PROSITE" id="PS50885"/>
    </source>
</evidence>
<feature type="domain" description="Methyl-accepting transducer" evidence="13">
    <location>
        <begin position="260"/>
        <end position="489"/>
    </location>
</feature>
<gene>
    <name evidence="16" type="ORF">HA50_15690</name>
</gene>
<comment type="caution">
    <text evidence="16">The sequence shown here is derived from an EMBL/GenBank/DDBJ whole genome shotgun (WGS) entry which is preliminary data.</text>
</comment>
<dbReference type="SMART" id="SM00283">
    <property type="entry name" value="MA"/>
    <property type="match status" value="1"/>
</dbReference>
<comment type="subcellular location">
    <subcellularLocation>
        <location evidence="1">Cell inner membrane</location>
        <topology evidence="1">Multi-pass membrane protein</topology>
    </subcellularLocation>
</comment>
<evidence type="ECO:0000256" key="2">
    <source>
        <dbReference type="ARBA" id="ARBA00022475"/>
    </source>
</evidence>
<dbReference type="Pfam" id="PF00015">
    <property type="entry name" value="MCPsignal"/>
    <property type="match status" value="1"/>
</dbReference>
<dbReference type="GO" id="GO:0006935">
    <property type="term" value="P:chemotaxis"/>
    <property type="evidence" value="ECO:0007669"/>
    <property type="project" value="UniProtKB-KW"/>
</dbReference>
<dbReference type="InterPro" id="IPR000727">
    <property type="entry name" value="T_SNARE_dom"/>
</dbReference>
<keyword evidence="9 11" id="KW-0807">Transducer</keyword>
<keyword evidence="7 12" id="KW-1133">Transmembrane helix</keyword>
<evidence type="ECO:0000256" key="5">
    <source>
        <dbReference type="ARBA" id="ARBA00022519"/>
    </source>
</evidence>
<feature type="transmembrane region" description="Helical" evidence="12">
    <location>
        <begin position="177"/>
        <end position="201"/>
    </location>
</feature>
<evidence type="ECO:0000313" key="17">
    <source>
        <dbReference type="Proteomes" id="UP000193749"/>
    </source>
</evidence>
<comment type="similarity">
    <text evidence="10">Belongs to the methyl-accepting chemotaxis (MCP) protein family.</text>
</comment>
<proteinExistence type="inferred from homology"/>
<dbReference type="SUPFAM" id="SSF58104">
    <property type="entry name" value="Methyl-accepting chemotaxis protein (MCP) signaling domain"/>
    <property type="match status" value="1"/>
</dbReference>
<dbReference type="GO" id="GO:0005886">
    <property type="term" value="C:plasma membrane"/>
    <property type="evidence" value="ECO:0007669"/>
    <property type="project" value="UniProtKB-SubCell"/>
</dbReference>
<dbReference type="PANTHER" id="PTHR43531">
    <property type="entry name" value="PROTEIN ICFG"/>
    <property type="match status" value="1"/>
</dbReference>
<evidence type="ECO:0000313" key="16">
    <source>
        <dbReference type="EMBL" id="ORM94704.1"/>
    </source>
</evidence>
<evidence type="ECO:0000256" key="4">
    <source>
        <dbReference type="ARBA" id="ARBA00022500"/>
    </source>
</evidence>
<dbReference type="InterPro" id="IPR004090">
    <property type="entry name" value="Chemotax_Me-accpt_rcpt"/>
</dbReference>
<evidence type="ECO:0000256" key="12">
    <source>
        <dbReference type="SAM" id="Phobius"/>
    </source>
</evidence>